<dbReference type="InterPro" id="IPR041098">
    <property type="entry name" value="Rv2175c_C"/>
</dbReference>
<dbReference type="EMBL" id="JADOUE010000001">
    <property type="protein sequence ID" value="MBG6121978.1"/>
    <property type="molecule type" value="Genomic_DNA"/>
</dbReference>
<dbReference type="Pfam" id="PF21531">
    <property type="entry name" value="Rv2175c_wHTH"/>
    <property type="match status" value="1"/>
</dbReference>
<evidence type="ECO:0000259" key="1">
    <source>
        <dbReference type="Pfam" id="PF18367"/>
    </source>
</evidence>
<reference evidence="3" key="1">
    <citation type="submission" date="2020-11" db="EMBL/GenBank/DDBJ databases">
        <title>Sequencing the genomes of 1000 actinobacteria strains.</title>
        <authorList>
            <person name="Klenk H.-P."/>
        </authorList>
    </citation>
    <scope>NUCLEOTIDE SEQUENCE</scope>
    <source>
        <strain evidence="3">DSM 45632</strain>
    </source>
</reference>
<protein>
    <recommendedName>
        <fullName evidence="5">DNA-binding protein</fullName>
    </recommendedName>
</protein>
<feature type="domain" description="DNA-binding protein Rv2175c wHTH" evidence="2">
    <location>
        <begin position="26"/>
        <end position="74"/>
    </location>
</feature>
<gene>
    <name evidence="3" type="ORF">IW254_000947</name>
</gene>
<organism evidence="3 4">
    <name type="scientific">Corynebacterium aquatimens</name>
    <dbReference type="NCBI Taxonomy" id="1190508"/>
    <lineage>
        <taxon>Bacteria</taxon>
        <taxon>Bacillati</taxon>
        <taxon>Actinomycetota</taxon>
        <taxon>Actinomycetes</taxon>
        <taxon>Mycobacteriales</taxon>
        <taxon>Corynebacteriaceae</taxon>
        <taxon>Corynebacterium</taxon>
    </lineage>
</organism>
<dbReference type="GO" id="GO:0003677">
    <property type="term" value="F:DNA binding"/>
    <property type="evidence" value="ECO:0007669"/>
    <property type="project" value="InterPro"/>
</dbReference>
<accession>A0A931GRH7</accession>
<sequence>MNANAGAKPSGDVNDDFGGEYDIAELLKGEKLLPFADVAERLGVPVTKVHDYVSNGKLVACRIDGIKVIPEVLLDENGELSKFVAGAITVLYDGGFNQEEVLHYLFTEDETLPGRPVDALHGHGAREVIRRAQALAF</sequence>
<evidence type="ECO:0000313" key="3">
    <source>
        <dbReference type="EMBL" id="MBG6121978.1"/>
    </source>
</evidence>
<feature type="domain" description="Rv2175c C-terminal" evidence="1">
    <location>
        <begin position="83"/>
        <end position="136"/>
    </location>
</feature>
<dbReference type="AlphaFoldDB" id="A0A931GRH7"/>
<dbReference type="Proteomes" id="UP000658613">
    <property type="component" value="Unassembled WGS sequence"/>
</dbReference>
<evidence type="ECO:0000259" key="2">
    <source>
        <dbReference type="Pfam" id="PF21531"/>
    </source>
</evidence>
<dbReference type="Pfam" id="PF18367">
    <property type="entry name" value="Rv2175c_C"/>
    <property type="match status" value="1"/>
</dbReference>
<evidence type="ECO:0008006" key="5">
    <source>
        <dbReference type="Google" id="ProtNLM"/>
    </source>
</evidence>
<dbReference type="InterPro" id="IPR048576">
    <property type="entry name" value="Rv2175c_wHTH"/>
</dbReference>
<keyword evidence="4" id="KW-1185">Reference proteome</keyword>
<comment type="caution">
    <text evidence="3">The sequence shown here is derived from an EMBL/GenBank/DDBJ whole genome shotgun (WGS) entry which is preliminary data.</text>
</comment>
<proteinExistence type="predicted"/>
<name>A0A931GRH7_9CORY</name>
<evidence type="ECO:0000313" key="4">
    <source>
        <dbReference type="Proteomes" id="UP000658613"/>
    </source>
</evidence>